<dbReference type="OrthoDB" id="5125978at2"/>
<proteinExistence type="predicted"/>
<organism evidence="1 2">
    <name type="scientific">Ornithinimicrobium ciconiae</name>
    <dbReference type="NCBI Taxonomy" id="2594265"/>
    <lineage>
        <taxon>Bacteria</taxon>
        <taxon>Bacillati</taxon>
        <taxon>Actinomycetota</taxon>
        <taxon>Actinomycetes</taxon>
        <taxon>Micrococcales</taxon>
        <taxon>Ornithinimicrobiaceae</taxon>
        <taxon>Ornithinimicrobium</taxon>
    </lineage>
</organism>
<evidence type="ECO:0000313" key="1">
    <source>
        <dbReference type="EMBL" id="QDO88636.1"/>
    </source>
</evidence>
<dbReference type="KEGG" id="orz:FNH13_10075"/>
<protein>
    <submittedName>
        <fullName evidence="1">Addiction module protein</fullName>
    </submittedName>
</protein>
<sequence>MTSNLTEYIEAGKQFTRDERLEAAHQLLLSVQQDEGDESPNGAEWEAELLRRAQEALDGTPTLHDVGESHAKIRAELAATRRK</sequence>
<name>A0A516GAT5_9MICO</name>
<dbReference type="Proteomes" id="UP000315395">
    <property type="component" value="Chromosome"/>
</dbReference>
<accession>A0A516GAT5</accession>
<gene>
    <name evidence="1" type="ORF">FNH13_10075</name>
</gene>
<evidence type="ECO:0000313" key="2">
    <source>
        <dbReference type="Proteomes" id="UP000315395"/>
    </source>
</evidence>
<dbReference type="EMBL" id="CP041616">
    <property type="protein sequence ID" value="QDO88636.1"/>
    <property type="molecule type" value="Genomic_DNA"/>
</dbReference>
<dbReference type="AlphaFoldDB" id="A0A516GAT5"/>
<dbReference type="RefSeq" id="WP_143783313.1">
    <property type="nucleotide sequence ID" value="NZ_CP041616.1"/>
</dbReference>
<keyword evidence="2" id="KW-1185">Reference proteome</keyword>
<reference evidence="1 2" key="1">
    <citation type="submission" date="2019-07" db="EMBL/GenBank/DDBJ databases">
        <title>complete genome sequencing of Ornithinimicrobium sp. H23M54.</title>
        <authorList>
            <person name="Bae J.-W."/>
            <person name="Lee S.-Y."/>
        </authorList>
    </citation>
    <scope>NUCLEOTIDE SEQUENCE [LARGE SCALE GENOMIC DNA]</scope>
    <source>
        <strain evidence="1 2">H23M54</strain>
    </source>
</reference>